<reference evidence="1" key="1">
    <citation type="submission" date="2021-03" db="EMBL/GenBank/DDBJ databases">
        <title>Bacillus suaedae sp. nov., isolated from Suaeda aralocaspica.</title>
        <authorList>
            <person name="Lei R.F.R."/>
        </authorList>
    </citation>
    <scope>NUCLEOTIDE SEQUENCE</scope>
    <source>
        <strain evidence="1">YZJH907-2</strain>
    </source>
</reference>
<dbReference type="Pfam" id="PF10676">
    <property type="entry name" value="gerPA"/>
    <property type="match status" value="1"/>
</dbReference>
<proteinExistence type="predicted"/>
<gene>
    <name evidence="1" type="ORF">J7W16_18925</name>
</gene>
<evidence type="ECO:0000313" key="1">
    <source>
        <dbReference type="EMBL" id="MBP3953201.1"/>
    </source>
</evidence>
<accession>A0A941AQU8</accession>
<dbReference type="Proteomes" id="UP000678228">
    <property type="component" value="Unassembled WGS sequence"/>
</dbReference>
<sequence>MAFWDNEPVGIIFLGGVKVNNLESGGTFSIGETNFQSLYSQAKNNVVSGQTFGDFGFNNLQPIASPLYDPDGSDTAIPVAFPSPLGLED</sequence>
<dbReference type="InterPro" id="IPR019618">
    <property type="entry name" value="Spore_germination_GerPA"/>
</dbReference>
<protein>
    <submittedName>
        <fullName evidence="1">Spore germination protein</fullName>
    </submittedName>
</protein>
<name>A0A941AQU8_9BACI</name>
<dbReference type="RefSeq" id="WP_210599061.1">
    <property type="nucleotide sequence ID" value="NZ_JAGKSQ010000011.1"/>
</dbReference>
<keyword evidence="2" id="KW-1185">Reference proteome</keyword>
<comment type="caution">
    <text evidence="1">The sequence shown here is derived from an EMBL/GenBank/DDBJ whole genome shotgun (WGS) entry which is preliminary data.</text>
</comment>
<dbReference type="AlphaFoldDB" id="A0A941AQU8"/>
<evidence type="ECO:0000313" key="2">
    <source>
        <dbReference type="Proteomes" id="UP000678228"/>
    </source>
</evidence>
<dbReference type="EMBL" id="JAGKSQ010000011">
    <property type="protein sequence ID" value="MBP3953201.1"/>
    <property type="molecule type" value="Genomic_DNA"/>
</dbReference>
<organism evidence="1 2">
    <name type="scientific">Halalkalibacter suaedae</name>
    <dbReference type="NCBI Taxonomy" id="2822140"/>
    <lineage>
        <taxon>Bacteria</taxon>
        <taxon>Bacillati</taxon>
        <taxon>Bacillota</taxon>
        <taxon>Bacilli</taxon>
        <taxon>Bacillales</taxon>
        <taxon>Bacillaceae</taxon>
        <taxon>Halalkalibacter</taxon>
    </lineage>
</organism>